<comment type="caution">
    <text evidence="1">The sequence shown here is derived from an EMBL/GenBank/DDBJ whole genome shotgun (WGS) entry which is preliminary data.</text>
</comment>
<organism evidence="1">
    <name type="scientific">bioreactor metagenome</name>
    <dbReference type="NCBI Taxonomy" id="1076179"/>
    <lineage>
        <taxon>unclassified sequences</taxon>
        <taxon>metagenomes</taxon>
        <taxon>ecological metagenomes</taxon>
    </lineage>
</organism>
<evidence type="ECO:0000313" key="1">
    <source>
        <dbReference type="EMBL" id="MPM06397.1"/>
    </source>
</evidence>
<name>A0A644WRV1_9ZZZZ</name>
<proteinExistence type="predicted"/>
<sequence length="54" mass="6433">MRSYYADFKEEINISRLIFGLRKKMAMDLLGNIWYNIFKTTLNYTDSYGGYGSY</sequence>
<protein>
    <submittedName>
        <fullName evidence="1">Uncharacterized protein</fullName>
    </submittedName>
</protein>
<reference evidence="1" key="1">
    <citation type="submission" date="2019-08" db="EMBL/GenBank/DDBJ databases">
        <authorList>
            <person name="Kucharzyk K."/>
            <person name="Murdoch R.W."/>
            <person name="Higgins S."/>
            <person name="Loffler F."/>
        </authorList>
    </citation>
    <scope>NUCLEOTIDE SEQUENCE</scope>
</reference>
<accession>A0A644WRV1</accession>
<dbReference type="AlphaFoldDB" id="A0A644WRV1"/>
<gene>
    <name evidence="1" type="ORF">SDC9_52696</name>
</gene>
<dbReference type="EMBL" id="VSSQ01001225">
    <property type="protein sequence ID" value="MPM06397.1"/>
    <property type="molecule type" value="Genomic_DNA"/>
</dbReference>